<dbReference type="InterPro" id="IPR000198">
    <property type="entry name" value="RhoGAP_dom"/>
</dbReference>
<dbReference type="OMA" id="IICLICE"/>
<dbReference type="GO" id="GO:0007264">
    <property type="term" value="P:small GTPase-mediated signal transduction"/>
    <property type="evidence" value="ECO:0000318"/>
    <property type="project" value="GO_Central"/>
</dbReference>
<feature type="region of interest" description="Disordered" evidence="3">
    <location>
        <begin position="940"/>
        <end position="959"/>
    </location>
</feature>
<feature type="compositionally biased region" description="Polar residues" evidence="3">
    <location>
        <begin position="465"/>
        <end position="477"/>
    </location>
</feature>
<feature type="compositionally biased region" description="Low complexity" evidence="3">
    <location>
        <begin position="370"/>
        <end position="390"/>
    </location>
</feature>
<evidence type="ECO:0000256" key="1">
    <source>
        <dbReference type="ARBA" id="ARBA00004496"/>
    </source>
</evidence>
<dbReference type="RefSeq" id="XP_003289511.1">
    <property type="nucleotide sequence ID" value="XM_003289463.1"/>
</dbReference>
<feature type="compositionally biased region" description="Low complexity" evidence="3">
    <location>
        <begin position="433"/>
        <end position="464"/>
    </location>
</feature>
<dbReference type="VEuPathDB" id="AmoebaDB:DICPUDRAFT_153891"/>
<dbReference type="KEGG" id="dpp:DICPUDRAFT_153891"/>
<organism evidence="5 6">
    <name type="scientific">Dictyostelium purpureum</name>
    <name type="common">Slime mold</name>
    <dbReference type="NCBI Taxonomy" id="5786"/>
    <lineage>
        <taxon>Eukaryota</taxon>
        <taxon>Amoebozoa</taxon>
        <taxon>Evosea</taxon>
        <taxon>Eumycetozoa</taxon>
        <taxon>Dictyostelia</taxon>
        <taxon>Dictyosteliales</taxon>
        <taxon>Dictyosteliaceae</taxon>
        <taxon>Dictyostelium</taxon>
    </lineage>
</organism>
<dbReference type="AlphaFoldDB" id="F0ZQ04"/>
<dbReference type="eggNOG" id="KOG1450">
    <property type="taxonomic scope" value="Eukaryota"/>
</dbReference>
<feature type="compositionally biased region" description="Polar residues" evidence="3">
    <location>
        <begin position="306"/>
        <end position="315"/>
    </location>
</feature>
<gene>
    <name evidence="5" type="ORF">DICPUDRAFT_153891</name>
</gene>
<dbReference type="SUPFAM" id="SSF48350">
    <property type="entry name" value="GTPase activation domain, GAP"/>
    <property type="match status" value="1"/>
</dbReference>
<dbReference type="PANTHER" id="PTHR45808:SF2">
    <property type="entry name" value="RHO GTPASE-ACTIVATING PROTEIN 68F"/>
    <property type="match status" value="1"/>
</dbReference>
<evidence type="ECO:0000313" key="5">
    <source>
        <dbReference type="EMBL" id="EGC33978.1"/>
    </source>
</evidence>
<keyword evidence="2" id="KW-0963">Cytoplasm</keyword>
<dbReference type="FunCoup" id="F0ZQ04">
    <property type="interactions" value="172"/>
</dbReference>
<dbReference type="GO" id="GO:0005737">
    <property type="term" value="C:cytoplasm"/>
    <property type="evidence" value="ECO:0000318"/>
    <property type="project" value="GO_Central"/>
</dbReference>
<dbReference type="InParanoid" id="F0ZQ04"/>
<dbReference type="Gene3D" id="1.10.555.10">
    <property type="entry name" value="Rho GTPase activation protein"/>
    <property type="match status" value="1"/>
</dbReference>
<dbReference type="Pfam" id="PF00620">
    <property type="entry name" value="RhoGAP"/>
    <property type="match status" value="1"/>
</dbReference>
<protein>
    <recommendedName>
        <fullName evidence="4">Rho-GAP domain-containing protein</fullName>
    </recommendedName>
</protein>
<keyword evidence="6" id="KW-1185">Reference proteome</keyword>
<feature type="compositionally biased region" description="Low complexity" evidence="3">
    <location>
        <begin position="316"/>
        <end position="338"/>
    </location>
</feature>
<accession>F0ZQ04</accession>
<dbReference type="OrthoDB" id="17210at2759"/>
<dbReference type="GO" id="GO:0005096">
    <property type="term" value="F:GTPase activator activity"/>
    <property type="evidence" value="ECO:0000318"/>
    <property type="project" value="GO_Central"/>
</dbReference>
<proteinExistence type="predicted"/>
<evidence type="ECO:0000313" key="6">
    <source>
        <dbReference type="Proteomes" id="UP000001064"/>
    </source>
</evidence>
<name>F0ZQ04_DICPU</name>
<dbReference type="Proteomes" id="UP000001064">
    <property type="component" value="Unassembled WGS sequence"/>
</dbReference>
<dbReference type="GeneID" id="10502624"/>
<evidence type="ECO:0000256" key="3">
    <source>
        <dbReference type="SAM" id="MobiDB-lite"/>
    </source>
</evidence>
<comment type="subcellular location">
    <subcellularLocation>
        <location evidence="1">Cytoplasm</location>
    </subcellularLocation>
</comment>
<evidence type="ECO:0000256" key="2">
    <source>
        <dbReference type="ARBA" id="ARBA00022490"/>
    </source>
</evidence>
<feature type="domain" description="Rho-GAP" evidence="4">
    <location>
        <begin position="78"/>
        <end position="255"/>
    </location>
</feature>
<dbReference type="CDD" id="cd00159">
    <property type="entry name" value="RhoGAP"/>
    <property type="match status" value="1"/>
</dbReference>
<dbReference type="EMBL" id="GL871118">
    <property type="protein sequence ID" value="EGC33978.1"/>
    <property type="molecule type" value="Genomic_DNA"/>
</dbReference>
<feature type="region of interest" description="Disordered" evidence="3">
    <location>
        <begin position="433"/>
        <end position="477"/>
    </location>
</feature>
<dbReference type="InterPro" id="IPR008936">
    <property type="entry name" value="Rho_GTPase_activation_prot"/>
</dbReference>
<sequence>MDHRRSIDFTNDFIVKSTEQQQQRRLANFTIRKWNSEANIEDFDGSVPPKSSIVNLLNKFLKTRPSKEDLVANKILGNEYKPIPLRYSLIDILCSYLEKNALEAEGIFRVSGSNQQIRLFWQTFTSDNIDFPQNIHTTAGALKLYIREQNEPLVPHEFFSNFITLLGDNGVSSNSMIQLMTKVTPENLKIIKRVLRVLIIMARHSQINKMDANNMGIVFGPNIFKSRSDSPNIFSEAKYSNESVSYLISHYLEIFPDLEVPILGTETNNEDGAIQTSHGVDHSAAASSSNDNLNNNNNVALSPSSKGISVNSTTGSSTSPIMNSNSTSSPSLLNNNANYPIQGQNNPSPFSLSNNIGGSVSSTNLMGGVSSNKGSPSSSISNSSSSSKNNLVPIHPSLLDTNQMVDKVESNPLSKMKKLDFISGNLVSYGKSGNSNNSTNSSSTIANSSNLLSSSGKVKKSSTNLMNGHPSSSQLQSTGEVTLTPVYILITSQNVYSLYWDGDTHKLSFFLVPKPKVIDHIVRSFERGRAIAKLSNKSLASLQSRKFPLLEGANGSSSFSKLPESRPVFESLAQNGFTELDVWEGTVDLLEVVKKFHHILIPTEPKAVVEFLLPAIPEFKGIYRKSYKLDIKTTVYKIICLICEKAKLEPSKFLLRTLKGRTLFDNLCLGDYGLGTLFTSWQLRLIALESPESTGNFVVEFLMPNTPEFKGMQKKAIKVDAYQPLKRIMKGLCDKLKIPNHHYYHIIGPEGEVLGDNDVLSSIGLGIKYKTCKMQLAKKVFPIGRNPEIDTPMVKSLVDDIVTTSWNKIKERHNERIRIYCKQMLDYIVDQVFVEITKAELVPKRVAMLGKNSRYDFYSTLESKEEEDMILLDIQGYKEKVFQCRNIVPVELENSPNYPLYRPKLPSFKGGMGGGGITSLRDIKVNSAKNNFLNELKDNNKHQQQQQQQNGTEHTIKPSQKIKYQPPIVNNPNSIVQLLSLKPGTSKLVEQLKNRMSVTSKKINIFDVEDLVPKNYDSPQSRRKKL</sequence>
<reference evidence="6" key="1">
    <citation type="journal article" date="2011" name="Genome Biol.">
        <title>Comparative genomics of the social amoebae Dictyostelium discoideum and Dictyostelium purpureum.</title>
        <authorList>
            <consortium name="US DOE Joint Genome Institute (JGI-PGF)"/>
            <person name="Sucgang R."/>
            <person name="Kuo A."/>
            <person name="Tian X."/>
            <person name="Salerno W."/>
            <person name="Parikh A."/>
            <person name="Feasley C.L."/>
            <person name="Dalin E."/>
            <person name="Tu H."/>
            <person name="Huang E."/>
            <person name="Barry K."/>
            <person name="Lindquist E."/>
            <person name="Shapiro H."/>
            <person name="Bruce D."/>
            <person name="Schmutz J."/>
            <person name="Salamov A."/>
            <person name="Fey P."/>
            <person name="Gaudet P."/>
            <person name="Anjard C."/>
            <person name="Babu M.M."/>
            <person name="Basu S."/>
            <person name="Bushmanova Y."/>
            <person name="van der Wel H."/>
            <person name="Katoh-Kurasawa M."/>
            <person name="Dinh C."/>
            <person name="Coutinho P.M."/>
            <person name="Saito T."/>
            <person name="Elias M."/>
            <person name="Schaap P."/>
            <person name="Kay R.R."/>
            <person name="Henrissat B."/>
            <person name="Eichinger L."/>
            <person name="Rivero F."/>
            <person name="Putnam N.H."/>
            <person name="West C.M."/>
            <person name="Loomis W.F."/>
            <person name="Chisholm R.L."/>
            <person name="Shaulsky G."/>
            <person name="Strassmann J.E."/>
            <person name="Queller D.C."/>
            <person name="Kuspa A."/>
            <person name="Grigoriev I.V."/>
        </authorList>
    </citation>
    <scope>NUCLEOTIDE SEQUENCE [LARGE SCALE GENOMIC DNA]</scope>
    <source>
        <strain evidence="6">QSDP1</strain>
    </source>
</reference>
<dbReference type="PROSITE" id="PS50238">
    <property type="entry name" value="RHOGAP"/>
    <property type="match status" value="1"/>
</dbReference>
<feature type="region of interest" description="Disordered" evidence="3">
    <location>
        <begin position="269"/>
        <end position="398"/>
    </location>
</feature>
<feature type="compositionally biased region" description="Polar residues" evidence="3">
    <location>
        <begin position="339"/>
        <end position="365"/>
    </location>
</feature>
<evidence type="ECO:0000259" key="4">
    <source>
        <dbReference type="PROSITE" id="PS50238"/>
    </source>
</evidence>
<dbReference type="SMART" id="SM00324">
    <property type="entry name" value="RhoGAP"/>
    <property type="match status" value="1"/>
</dbReference>
<feature type="compositionally biased region" description="Low complexity" evidence="3">
    <location>
        <begin position="283"/>
        <end position="305"/>
    </location>
</feature>
<dbReference type="PANTHER" id="PTHR45808">
    <property type="entry name" value="RHO GTPASE-ACTIVATING PROTEIN 68F"/>
    <property type="match status" value="1"/>
</dbReference>